<keyword evidence="2" id="KW-1185">Reference proteome</keyword>
<evidence type="ECO:0000313" key="2">
    <source>
        <dbReference type="Proteomes" id="UP001589646"/>
    </source>
</evidence>
<sequence length="63" mass="6795">METPRRNAAELLARARGGDAAAFDLLVADGKTPPLRLLGTRSQEGSDNLLVRYAAGSEGERRR</sequence>
<protein>
    <submittedName>
        <fullName evidence="1">Uncharacterized protein</fullName>
    </submittedName>
</protein>
<proteinExistence type="predicted"/>
<name>A0ABV5PTB3_9ACTN</name>
<evidence type="ECO:0000313" key="1">
    <source>
        <dbReference type="EMBL" id="MFB9526410.1"/>
    </source>
</evidence>
<accession>A0ABV5PTB3</accession>
<organism evidence="1 2">
    <name type="scientific">Nonomuraea roseola</name>
    <dbReference type="NCBI Taxonomy" id="46179"/>
    <lineage>
        <taxon>Bacteria</taxon>
        <taxon>Bacillati</taxon>
        <taxon>Actinomycetota</taxon>
        <taxon>Actinomycetes</taxon>
        <taxon>Streptosporangiales</taxon>
        <taxon>Streptosporangiaceae</taxon>
        <taxon>Nonomuraea</taxon>
    </lineage>
</organism>
<dbReference type="Proteomes" id="UP001589646">
    <property type="component" value="Unassembled WGS sequence"/>
</dbReference>
<comment type="caution">
    <text evidence="1">The sequence shown here is derived from an EMBL/GenBank/DDBJ whole genome shotgun (WGS) entry which is preliminary data.</text>
</comment>
<dbReference type="RefSeq" id="WP_346123433.1">
    <property type="nucleotide sequence ID" value="NZ_BAAAXC010000014.1"/>
</dbReference>
<dbReference type="EMBL" id="JBHMCE010000002">
    <property type="protein sequence ID" value="MFB9526410.1"/>
    <property type="molecule type" value="Genomic_DNA"/>
</dbReference>
<reference evidence="1 2" key="1">
    <citation type="submission" date="2024-09" db="EMBL/GenBank/DDBJ databases">
        <authorList>
            <person name="Sun Q."/>
            <person name="Mori K."/>
        </authorList>
    </citation>
    <scope>NUCLEOTIDE SEQUENCE [LARGE SCALE GENOMIC DNA]</scope>
    <source>
        <strain evidence="1 2">JCM 3323</strain>
    </source>
</reference>
<gene>
    <name evidence="1" type="ORF">ACFFRN_07275</name>
</gene>